<protein>
    <recommendedName>
        <fullName evidence="4">Glycosyltransferase RgtA/B/C/D-like domain-containing protein</fullName>
    </recommendedName>
</protein>
<feature type="transmembrane region" description="Helical" evidence="1">
    <location>
        <begin position="360"/>
        <end position="379"/>
    </location>
</feature>
<feature type="transmembrane region" description="Helical" evidence="1">
    <location>
        <begin position="334"/>
        <end position="354"/>
    </location>
</feature>
<name>A0A399RES7_9PROT</name>
<feature type="transmembrane region" description="Helical" evidence="1">
    <location>
        <begin position="391"/>
        <end position="409"/>
    </location>
</feature>
<gene>
    <name evidence="2" type="ORF">D1223_05340</name>
</gene>
<feature type="transmembrane region" description="Helical" evidence="1">
    <location>
        <begin position="94"/>
        <end position="113"/>
    </location>
</feature>
<accession>A0A399RES7</accession>
<feature type="transmembrane region" description="Helical" evidence="1">
    <location>
        <begin position="21"/>
        <end position="38"/>
    </location>
</feature>
<proteinExistence type="predicted"/>
<sequence length="550" mass="60326">MTLTHTMSREIGQSQSRAVPIEAWLAWVLAFAAFSAFLPRDVSYDVAHYQIHNGWALLNDRIHHDFAPADMHSFINPPYNAFVWWLIERLPGPLVSAVLALPQALILPGLFYLTRAISTALTGSATRNVCLFIAAIGFLADGHFSLFASIRNDAWGAAAFIGALALSVREDGSLAGWKRLAVASLIMGAVLGMKGTNLPYTLAFASFVLILAEGHRARLNAALICAAGGFVSAALLTVPYAWILWTEFANPVFPMANGLFDSPLGPDAYDAYARRKPDGLLGLLVFPFVFTFNSEIIGSTDLDDVRLLLGYVSAIALLGLLARNRLNKSARPGARLVLALAAAFLIGLFAWMQAFSVLRYYIAGWMLGPVLVFALVLFLTREAVVSHRLRMLGLAAAVPLLAFTGPMDLRRAAWSDFGEPYVSADIPGPERFEDAFILFTGDDPSAFLATQFPASATFGHAVMQDYFRPALENYRPLLRDALWASDRPVYAVMFERKGETGRERMLSRLAMRENLIGRSETCERIPTNFEANDGLWLVCPLERGDEAAKP</sequence>
<feature type="transmembrane region" description="Helical" evidence="1">
    <location>
        <begin position="221"/>
        <end position="245"/>
    </location>
</feature>
<dbReference type="OrthoDB" id="1814621at2"/>
<reference evidence="2 3" key="1">
    <citation type="submission" date="2018-08" db="EMBL/GenBank/DDBJ databases">
        <title>Henriciella mobilis sp. nov., isolated from seawater.</title>
        <authorList>
            <person name="Cheng H."/>
            <person name="Wu Y.-H."/>
            <person name="Xu X.-W."/>
            <person name="Guo L.-L."/>
        </authorList>
    </citation>
    <scope>NUCLEOTIDE SEQUENCE [LARGE SCALE GENOMIC DNA]</scope>
    <source>
        <strain evidence="2 3">JN25</strain>
    </source>
</reference>
<evidence type="ECO:0000256" key="1">
    <source>
        <dbReference type="SAM" id="Phobius"/>
    </source>
</evidence>
<comment type="caution">
    <text evidence="2">The sequence shown here is derived from an EMBL/GenBank/DDBJ whole genome shotgun (WGS) entry which is preliminary data.</text>
</comment>
<organism evidence="2 3">
    <name type="scientific">Henriciella mobilis</name>
    <dbReference type="NCBI Taxonomy" id="2305467"/>
    <lineage>
        <taxon>Bacteria</taxon>
        <taxon>Pseudomonadati</taxon>
        <taxon>Pseudomonadota</taxon>
        <taxon>Alphaproteobacteria</taxon>
        <taxon>Hyphomonadales</taxon>
        <taxon>Hyphomonadaceae</taxon>
        <taxon>Henriciella</taxon>
    </lineage>
</organism>
<feature type="transmembrane region" description="Helical" evidence="1">
    <location>
        <begin position="305"/>
        <end position="322"/>
    </location>
</feature>
<evidence type="ECO:0000313" key="2">
    <source>
        <dbReference type="EMBL" id="RIJ30080.1"/>
    </source>
</evidence>
<evidence type="ECO:0000313" key="3">
    <source>
        <dbReference type="Proteomes" id="UP000266385"/>
    </source>
</evidence>
<dbReference type="EMBL" id="QWFX01000006">
    <property type="protein sequence ID" value="RIJ30080.1"/>
    <property type="molecule type" value="Genomic_DNA"/>
</dbReference>
<keyword evidence="1" id="KW-1133">Transmembrane helix</keyword>
<keyword evidence="1" id="KW-0812">Transmembrane</keyword>
<feature type="transmembrane region" description="Helical" evidence="1">
    <location>
        <begin position="180"/>
        <end position="209"/>
    </location>
</feature>
<dbReference type="Proteomes" id="UP000266385">
    <property type="component" value="Unassembled WGS sequence"/>
</dbReference>
<keyword evidence="3" id="KW-1185">Reference proteome</keyword>
<dbReference type="RefSeq" id="WP_119375399.1">
    <property type="nucleotide sequence ID" value="NZ_QWFX01000006.1"/>
</dbReference>
<feature type="transmembrane region" description="Helical" evidence="1">
    <location>
        <begin position="125"/>
        <end position="144"/>
    </location>
</feature>
<dbReference type="AlphaFoldDB" id="A0A399RES7"/>
<keyword evidence="1" id="KW-0472">Membrane</keyword>
<evidence type="ECO:0008006" key="4">
    <source>
        <dbReference type="Google" id="ProtNLM"/>
    </source>
</evidence>